<dbReference type="EC" id="1.2.1.38" evidence="7"/>
<dbReference type="GO" id="GO:0006526">
    <property type="term" value="P:L-arginine biosynthetic process"/>
    <property type="evidence" value="ECO:0007669"/>
    <property type="project" value="UniProtKB-UniRule"/>
</dbReference>
<comment type="catalytic activity">
    <reaction evidence="6 7">
        <text>N-acetyl-L-glutamate 5-semialdehyde + phosphate + NADP(+) = N-acetyl-L-glutamyl 5-phosphate + NADPH + H(+)</text>
        <dbReference type="Rhea" id="RHEA:21588"/>
        <dbReference type="ChEBI" id="CHEBI:15378"/>
        <dbReference type="ChEBI" id="CHEBI:29123"/>
        <dbReference type="ChEBI" id="CHEBI:43474"/>
        <dbReference type="ChEBI" id="CHEBI:57783"/>
        <dbReference type="ChEBI" id="CHEBI:57936"/>
        <dbReference type="ChEBI" id="CHEBI:58349"/>
        <dbReference type="EC" id="1.2.1.38"/>
    </reaction>
</comment>
<dbReference type="InterPro" id="IPR000706">
    <property type="entry name" value="AGPR_type-1"/>
</dbReference>
<keyword evidence="4 7" id="KW-0521">NADP</keyword>
<dbReference type="InterPro" id="IPR058924">
    <property type="entry name" value="AGPR_dimerisation_dom"/>
</dbReference>
<dbReference type="FunFam" id="3.30.360.10:FF:000014">
    <property type="entry name" value="N-acetyl-gamma-glutamyl-phosphate reductase"/>
    <property type="match status" value="1"/>
</dbReference>
<dbReference type="OrthoDB" id="9801289at2"/>
<dbReference type="AlphaFoldDB" id="A0A3N9UW27"/>
<comment type="similarity">
    <text evidence="7">Belongs to the NAGSA dehydrogenase family. Type 1 subfamily.</text>
</comment>
<dbReference type="InterPro" id="IPR036291">
    <property type="entry name" value="NAD(P)-bd_dom_sf"/>
</dbReference>
<dbReference type="Pfam" id="PF22698">
    <property type="entry name" value="Semialdhyde_dhC_1"/>
    <property type="match status" value="1"/>
</dbReference>
<comment type="pathway">
    <text evidence="1 7">Amino-acid biosynthesis; L-arginine biosynthesis; N(2)-acetyl-L-ornithine from L-glutamate: step 3/4.</text>
</comment>
<keyword evidence="2 7" id="KW-0055">Arginine biosynthesis</keyword>
<reference evidence="10 11" key="1">
    <citation type="journal article" date="2013" name="J. Microbiol.">
        <title>Lysinibacillus chungkukjangi sp. nov., isolated from Chungkukjang, Korean fermented soybean food.</title>
        <authorList>
            <person name="Kim S.J."/>
            <person name="Jang Y.H."/>
            <person name="Hamada M."/>
            <person name="Ahn J.H."/>
            <person name="Weon H.Y."/>
            <person name="Suzuki K."/>
            <person name="Whang K.S."/>
            <person name="Kwon S.W."/>
        </authorList>
    </citation>
    <scope>NUCLEOTIDE SEQUENCE [LARGE SCALE GENOMIC DNA]</scope>
    <source>
        <strain evidence="10 11">MCCC 1A12701</strain>
    </source>
</reference>
<evidence type="ECO:0000256" key="6">
    <source>
        <dbReference type="ARBA" id="ARBA00050557"/>
    </source>
</evidence>
<gene>
    <name evidence="7" type="primary">argC</name>
    <name evidence="10" type="ORF">EBB45_03210</name>
</gene>
<protein>
    <recommendedName>
        <fullName evidence="7">N-acetyl-gamma-glutamyl-phosphate reductase</fullName>
        <shortName evidence="7">AGPR</shortName>
        <ecNumber evidence="7">1.2.1.38</ecNumber>
    </recommendedName>
    <alternativeName>
        <fullName evidence="7">N-acetyl-glutamate semialdehyde dehydrogenase</fullName>
        <shortName evidence="7">NAGSA dehydrogenase</shortName>
    </alternativeName>
</protein>
<dbReference type="GO" id="GO:0070401">
    <property type="term" value="F:NADP+ binding"/>
    <property type="evidence" value="ECO:0007669"/>
    <property type="project" value="InterPro"/>
</dbReference>
<dbReference type="InterPro" id="IPR000534">
    <property type="entry name" value="Semialdehyde_DH_NAD-bd"/>
</dbReference>
<keyword evidence="7" id="KW-0963">Cytoplasm</keyword>
<accession>A0A3N9UW27</accession>
<dbReference type="GO" id="GO:0003942">
    <property type="term" value="F:N-acetyl-gamma-glutamyl-phosphate reductase activity"/>
    <property type="evidence" value="ECO:0007669"/>
    <property type="project" value="UniProtKB-UniRule"/>
</dbReference>
<evidence type="ECO:0000256" key="2">
    <source>
        <dbReference type="ARBA" id="ARBA00022571"/>
    </source>
</evidence>
<dbReference type="SUPFAM" id="SSF51735">
    <property type="entry name" value="NAD(P)-binding Rossmann-fold domains"/>
    <property type="match status" value="1"/>
</dbReference>
<evidence type="ECO:0000256" key="7">
    <source>
        <dbReference type="HAMAP-Rule" id="MF_00150"/>
    </source>
</evidence>
<dbReference type="GO" id="GO:0051287">
    <property type="term" value="F:NAD binding"/>
    <property type="evidence" value="ECO:0007669"/>
    <property type="project" value="InterPro"/>
</dbReference>
<dbReference type="Proteomes" id="UP000274033">
    <property type="component" value="Unassembled WGS sequence"/>
</dbReference>
<dbReference type="SMART" id="SM00859">
    <property type="entry name" value="Semialdhyde_dh"/>
    <property type="match status" value="1"/>
</dbReference>
<dbReference type="NCBIfam" id="TIGR01850">
    <property type="entry name" value="argC"/>
    <property type="match status" value="1"/>
</dbReference>
<dbReference type="InterPro" id="IPR023013">
    <property type="entry name" value="AGPR_AS"/>
</dbReference>
<dbReference type="HAMAP" id="MF_00150">
    <property type="entry name" value="ArgC_type1"/>
    <property type="match status" value="1"/>
</dbReference>
<keyword evidence="11" id="KW-1185">Reference proteome</keyword>
<keyword evidence="3 7" id="KW-0028">Amino-acid biosynthesis</keyword>
<keyword evidence="5 7" id="KW-0560">Oxidoreductase</keyword>
<evidence type="ECO:0000259" key="9">
    <source>
        <dbReference type="SMART" id="SM00859"/>
    </source>
</evidence>
<dbReference type="CDD" id="cd23934">
    <property type="entry name" value="AGPR_1_C"/>
    <property type="match status" value="1"/>
</dbReference>
<evidence type="ECO:0000256" key="8">
    <source>
        <dbReference type="PROSITE-ProRule" id="PRU10010"/>
    </source>
</evidence>
<dbReference type="UniPathway" id="UPA00068">
    <property type="reaction ID" value="UER00108"/>
</dbReference>
<name>A0A3N9UW27_9BACI</name>
<comment type="caution">
    <text evidence="10">The sequence shown here is derived from an EMBL/GenBank/DDBJ whole genome shotgun (WGS) entry which is preliminary data.</text>
</comment>
<dbReference type="InterPro" id="IPR050085">
    <property type="entry name" value="AGPR"/>
</dbReference>
<evidence type="ECO:0000313" key="11">
    <source>
        <dbReference type="Proteomes" id="UP000274033"/>
    </source>
</evidence>
<sequence length="347" mass="38064">MKELKVGIIGATGYGGLELIRFLHNHPEVEHIELFTSSSAGETFSTRFGHLVSIHDKPLNEINVDTLSTFDVVFTSTPSGVTSELLPPLVGVGPKLIDLSGDYRLQDPSSYEKWYKKKPAPLEIIQQSVYGLTEWNEKNIKEASVIANPGCYPTAVLLSILPLIKNELIDPNYLVIDAKSGISGAGIKPSQTTHFSEANENLSIYKINQHQHIPEIEQAIEMFAGAKTNITFNTHLVPMTRGILSTTYAPVHAGVTNKQLTECLIETYRDHPFVRVISEASAVGTNRVKGSNFCDIHVKLDERTNRATIVGVIDNLVKGAAGQAIQNMNVQMNLPQTSGLHVVPLFI</sequence>
<dbReference type="Gene3D" id="3.40.50.720">
    <property type="entry name" value="NAD(P)-binding Rossmann-like Domain"/>
    <property type="match status" value="1"/>
</dbReference>
<feature type="domain" description="Semialdehyde dehydrogenase NAD-binding" evidence="9">
    <location>
        <begin position="5"/>
        <end position="143"/>
    </location>
</feature>
<organism evidence="10 11">
    <name type="scientific">Lysinibacillus composti</name>
    <dbReference type="NCBI Taxonomy" id="720633"/>
    <lineage>
        <taxon>Bacteria</taxon>
        <taxon>Bacillati</taxon>
        <taxon>Bacillota</taxon>
        <taxon>Bacilli</taxon>
        <taxon>Bacillales</taxon>
        <taxon>Bacillaceae</taxon>
        <taxon>Lysinibacillus</taxon>
    </lineage>
</organism>
<dbReference type="Pfam" id="PF01118">
    <property type="entry name" value="Semialdhyde_dh"/>
    <property type="match status" value="1"/>
</dbReference>
<dbReference type="SUPFAM" id="SSF55347">
    <property type="entry name" value="Glyceraldehyde-3-phosphate dehydrogenase-like, C-terminal domain"/>
    <property type="match status" value="1"/>
</dbReference>
<evidence type="ECO:0000313" key="10">
    <source>
        <dbReference type="EMBL" id="RQW76652.1"/>
    </source>
</evidence>
<evidence type="ECO:0000256" key="5">
    <source>
        <dbReference type="ARBA" id="ARBA00023002"/>
    </source>
</evidence>
<dbReference type="EMBL" id="RRCT01000001">
    <property type="protein sequence ID" value="RQW76652.1"/>
    <property type="molecule type" value="Genomic_DNA"/>
</dbReference>
<dbReference type="PROSITE" id="PS01224">
    <property type="entry name" value="ARGC"/>
    <property type="match status" value="1"/>
</dbReference>
<dbReference type="CDD" id="cd17895">
    <property type="entry name" value="AGPR_1_N"/>
    <property type="match status" value="1"/>
</dbReference>
<evidence type="ECO:0000256" key="3">
    <source>
        <dbReference type="ARBA" id="ARBA00022605"/>
    </source>
</evidence>
<dbReference type="GO" id="GO:0005737">
    <property type="term" value="C:cytoplasm"/>
    <property type="evidence" value="ECO:0007669"/>
    <property type="project" value="UniProtKB-SubCell"/>
</dbReference>
<comment type="subcellular location">
    <subcellularLocation>
        <location evidence="7">Cytoplasm</location>
    </subcellularLocation>
</comment>
<evidence type="ECO:0000256" key="1">
    <source>
        <dbReference type="ARBA" id="ARBA00004862"/>
    </source>
</evidence>
<dbReference type="PANTHER" id="PTHR32338">
    <property type="entry name" value="N-ACETYL-GAMMA-GLUTAMYL-PHOSPHATE REDUCTASE, CHLOROPLASTIC-RELATED-RELATED"/>
    <property type="match status" value="1"/>
</dbReference>
<dbReference type="Gene3D" id="3.30.360.10">
    <property type="entry name" value="Dihydrodipicolinate Reductase, domain 2"/>
    <property type="match status" value="1"/>
</dbReference>
<comment type="function">
    <text evidence="7">Catalyzes the NADPH-dependent reduction of N-acetyl-5-glutamyl phosphate to yield N-acetyl-L-glutamate 5-semialdehyde.</text>
</comment>
<dbReference type="PANTHER" id="PTHR32338:SF10">
    <property type="entry name" value="N-ACETYL-GAMMA-GLUTAMYL-PHOSPHATE REDUCTASE, CHLOROPLASTIC-RELATED"/>
    <property type="match status" value="1"/>
</dbReference>
<proteinExistence type="inferred from homology"/>
<feature type="active site" evidence="7 8">
    <location>
        <position position="151"/>
    </location>
</feature>
<evidence type="ECO:0000256" key="4">
    <source>
        <dbReference type="ARBA" id="ARBA00022857"/>
    </source>
</evidence>